<keyword evidence="6" id="KW-0433">Leucine-rich repeat</keyword>
<dbReference type="Pfam" id="PF01814">
    <property type="entry name" value="Hemerythrin"/>
    <property type="match status" value="1"/>
</dbReference>
<dbReference type="PANTHER" id="PTHR13382:SF76">
    <property type="entry name" value="F-BOX AND LEUCINE-RICH REPEAT PROTEIN 14-RELATED"/>
    <property type="match status" value="1"/>
</dbReference>
<dbReference type="InterPro" id="IPR006553">
    <property type="entry name" value="Leu-rich_rpt_Cys-con_subtyp"/>
</dbReference>
<dbReference type="GO" id="GO:0051536">
    <property type="term" value="F:iron-sulfur cluster binding"/>
    <property type="evidence" value="ECO:0007669"/>
    <property type="project" value="UniProtKB-KW"/>
</dbReference>
<proteinExistence type="predicted"/>
<dbReference type="CDD" id="cd12109">
    <property type="entry name" value="Hr_FBXL5"/>
    <property type="match status" value="1"/>
</dbReference>
<dbReference type="Gene3D" id="1.20.1280.50">
    <property type="match status" value="1"/>
</dbReference>
<evidence type="ECO:0000313" key="19">
    <source>
        <dbReference type="Proteomes" id="UP000596742"/>
    </source>
</evidence>
<dbReference type="Gene3D" id="1.20.120.520">
    <property type="entry name" value="nmb1532 protein domain like"/>
    <property type="match status" value="1"/>
</dbReference>
<comment type="caution">
    <text evidence="18">The sequence shown here is derived from an EMBL/GenBank/DDBJ whole genome shotgun (WGS) entry which is preliminary data.</text>
</comment>
<evidence type="ECO:0000256" key="12">
    <source>
        <dbReference type="ARBA" id="ARBA00023014"/>
    </source>
</evidence>
<dbReference type="InterPro" id="IPR050648">
    <property type="entry name" value="F-box_LRR-repeat"/>
</dbReference>
<evidence type="ECO:0000259" key="17">
    <source>
        <dbReference type="PROSITE" id="PS50181"/>
    </source>
</evidence>
<organism evidence="18 19">
    <name type="scientific">Mytilus galloprovincialis</name>
    <name type="common">Mediterranean mussel</name>
    <dbReference type="NCBI Taxonomy" id="29158"/>
    <lineage>
        <taxon>Eukaryota</taxon>
        <taxon>Metazoa</taxon>
        <taxon>Spiralia</taxon>
        <taxon>Lophotrochozoa</taxon>
        <taxon>Mollusca</taxon>
        <taxon>Bivalvia</taxon>
        <taxon>Autobranchia</taxon>
        <taxon>Pteriomorphia</taxon>
        <taxon>Mytilida</taxon>
        <taxon>Mytiloidea</taxon>
        <taxon>Mytilidae</taxon>
        <taxon>Mytilinae</taxon>
        <taxon>Mytilus</taxon>
    </lineage>
</organism>
<comment type="subcellular location">
    <subcellularLocation>
        <location evidence="2">Cytoplasm</location>
        <location evidence="2">Perinuclear region</location>
    </subcellularLocation>
    <subcellularLocation>
        <location evidence="1">Nucleus</location>
    </subcellularLocation>
</comment>
<feature type="region of interest" description="Disordered" evidence="16">
    <location>
        <begin position="424"/>
        <end position="455"/>
    </location>
</feature>
<evidence type="ECO:0000256" key="3">
    <source>
        <dbReference type="ARBA" id="ARBA00004906"/>
    </source>
</evidence>
<dbReference type="GO" id="GO:0048471">
    <property type="term" value="C:perinuclear region of cytoplasm"/>
    <property type="evidence" value="ECO:0007669"/>
    <property type="project" value="UniProtKB-SubCell"/>
</dbReference>
<keyword evidence="19" id="KW-1185">Reference proteome</keyword>
<dbReference type="Gene3D" id="3.80.10.10">
    <property type="entry name" value="Ribonuclease Inhibitor"/>
    <property type="match status" value="2"/>
</dbReference>
<dbReference type="Pfam" id="PF13516">
    <property type="entry name" value="LRR_6"/>
    <property type="match status" value="1"/>
</dbReference>
<accession>A0A8B6G6F5</accession>
<evidence type="ECO:0000256" key="8">
    <source>
        <dbReference type="ARBA" id="ARBA00022737"/>
    </source>
</evidence>
<reference evidence="18" key="1">
    <citation type="submission" date="2018-11" db="EMBL/GenBank/DDBJ databases">
        <authorList>
            <person name="Alioto T."/>
            <person name="Alioto T."/>
        </authorList>
    </citation>
    <scope>NUCLEOTIDE SEQUENCE</scope>
</reference>
<evidence type="ECO:0000256" key="11">
    <source>
        <dbReference type="ARBA" id="ARBA00023004"/>
    </source>
</evidence>
<evidence type="ECO:0000256" key="10">
    <source>
        <dbReference type="ARBA" id="ARBA00022843"/>
    </source>
</evidence>
<keyword evidence="7" id="KW-0479">Metal-binding</keyword>
<evidence type="ECO:0000256" key="14">
    <source>
        <dbReference type="ARBA" id="ARBA00030695"/>
    </source>
</evidence>
<evidence type="ECO:0000256" key="5">
    <source>
        <dbReference type="ARBA" id="ARBA00022490"/>
    </source>
</evidence>
<evidence type="ECO:0000313" key="18">
    <source>
        <dbReference type="EMBL" id="VDI59343.1"/>
    </source>
</evidence>
<dbReference type="EMBL" id="UYJE01007938">
    <property type="protein sequence ID" value="VDI59343.1"/>
    <property type="molecule type" value="Genomic_DNA"/>
</dbReference>
<dbReference type="SUPFAM" id="SSF52047">
    <property type="entry name" value="RNI-like"/>
    <property type="match status" value="1"/>
</dbReference>
<protein>
    <recommendedName>
        <fullName evidence="4">F-box/LRR-repeat protein 5</fullName>
    </recommendedName>
    <alternativeName>
        <fullName evidence="14">F-box and leucine-rich repeat protein 5</fullName>
    </alternativeName>
</protein>
<dbReference type="SMART" id="SM00256">
    <property type="entry name" value="FBOX"/>
    <property type="match status" value="1"/>
</dbReference>
<dbReference type="InterPro" id="IPR001810">
    <property type="entry name" value="F-box_dom"/>
</dbReference>
<evidence type="ECO:0000256" key="15">
    <source>
        <dbReference type="ARBA" id="ARBA00034078"/>
    </source>
</evidence>
<dbReference type="SMART" id="SM00367">
    <property type="entry name" value="LRR_CC"/>
    <property type="match status" value="4"/>
</dbReference>
<keyword evidence="8" id="KW-0677">Repeat</keyword>
<evidence type="ECO:0000256" key="13">
    <source>
        <dbReference type="ARBA" id="ARBA00023242"/>
    </source>
</evidence>
<comment type="cofactor">
    <cofactor evidence="15">
        <name>[2Fe-2S] cluster</name>
        <dbReference type="ChEBI" id="CHEBI:190135"/>
    </cofactor>
</comment>
<dbReference type="InterPro" id="IPR032675">
    <property type="entry name" value="LRR_dom_sf"/>
</dbReference>
<sequence>MAPNCPEEVDVFTIPHSRMKELVKKYLNMVSEINFADISHLTNLLENLVNTFKEFKAHEQIENKYIMKKLKDKLRALSVRNTAVCNCHSDNQLTDILELVQDGYKCTQKTETDRKNFGTKLRKALEDFTETFIPHMEEEEAVFQPMLIKYFTTDELRKIKYKVLEKHFCQNDNCAKEKFPEKTDFVLSDSSDEECTEKLEPTKEDVVPSVNSCVVDKVPDEVAIQIFSYLNPQDLGRCAQVSHRWNRLALDTSLWRNFLPIQWSKGVWSFTPMVDIEVEEQSLLENKDECVAIYYDEDADIDESEEDDDTKRIKKPMLQFKIKMETSMLMSMMKYLLPKVGYGVKTINLAFSQGLVNGLLYKMLSLCPLVENLDLTHTRVSDLGFKSLGRNGCGGNLKRVDLAGCKNITDVTLERLSQALRSKPEIRQEDCDDNNHEEKNEIELNEKGDKSSKDSDCHVTCRQNIKEQTVHEDCKISFTNDIEDHSPRMSESLANQKGRSVDLTLTTTPTLKVGYITEESPRLTLNTGNISSFGQRTSLCCPKNCCFDTASVKHFDQHSKNMNFKCLTDINEWTKICAVKHGHESEIICDNLECGLEYLSLSGCSHITDKGIRALVIDQQTFPSLQFLDLSGCDKVTSLALTDLVSVCTSLDHQFLYYCDNVTADPYSDSASGCQNLECPTRACCRTGC</sequence>
<dbReference type="GO" id="GO:0006879">
    <property type="term" value="P:intracellular iron ion homeostasis"/>
    <property type="evidence" value="ECO:0007669"/>
    <property type="project" value="InterPro"/>
</dbReference>
<dbReference type="SUPFAM" id="SSF81383">
    <property type="entry name" value="F-box domain"/>
    <property type="match status" value="1"/>
</dbReference>
<feature type="domain" description="F-box" evidence="17">
    <location>
        <begin position="212"/>
        <end position="258"/>
    </location>
</feature>
<gene>
    <name evidence="18" type="ORF">MGAL_10B006593</name>
</gene>
<dbReference type="InterPro" id="IPR036047">
    <property type="entry name" value="F-box-like_dom_sf"/>
</dbReference>
<dbReference type="InterPro" id="IPR012312">
    <property type="entry name" value="Hemerythrin-like"/>
</dbReference>
<name>A0A8B6G6F5_MYTGA</name>
<evidence type="ECO:0000256" key="2">
    <source>
        <dbReference type="ARBA" id="ARBA00004556"/>
    </source>
</evidence>
<keyword evidence="5" id="KW-0963">Cytoplasm</keyword>
<keyword evidence="10" id="KW-0832">Ubl conjugation</keyword>
<dbReference type="InterPro" id="IPR001611">
    <property type="entry name" value="Leu-rich_rpt"/>
</dbReference>
<dbReference type="GO" id="GO:0046872">
    <property type="term" value="F:metal ion binding"/>
    <property type="evidence" value="ECO:0007669"/>
    <property type="project" value="UniProtKB-KW"/>
</dbReference>
<keyword evidence="11" id="KW-0408">Iron</keyword>
<dbReference type="Pfam" id="PF12937">
    <property type="entry name" value="F-box-like"/>
    <property type="match status" value="1"/>
</dbReference>
<evidence type="ECO:0000256" key="1">
    <source>
        <dbReference type="ARBA" id="ARBA00004123"/>
    </source>
</evidence>
<keyword evidence="9" id="KW-0833">Ubl conjugation pathway</keyword>
<dbReference type="AlphaFoldDB" id="A0A8B6G6F5"/>
<comment type="pathway">
    <text evidence="3">Protein modification; protein ubiquitination.</text>
</comment>
<dbReference type="Proteomes" id="UP000596742">
    <property type="component" value="Unassembled WGS sequence"/>
</dbReference>
<keyword evidence="12" id="KW-0411">Iron-sulfur</keyword>
<evidence type="ECO:0000256" key="6">
    <source>
        <dbReference type="ARBA" id="ARBA00022614"/>
    </source>
</evidence>
<evidence type="ECO:0000256" key="7">
    <source>
        <dbReference type="ARBA" id="ARBA00022723"/>
    </source>
</evidence>
<dbReference type="PROSITE" id="PS50181">
    <property type="entry name" value="FBOX"/>
    <property type="match status" value="1"/>
</dbReference>
<evidence type="ECO:0000256" key="16">
    <source>
        <dbReference type="SAM" id="MobiDB-lite"/>
    </source>
</evidence>
<evidence type="ECO:0000256" key="9">
    <source>
        <dbReference type="ARBA" id="ARBA00022786"/>
    </source>
</evidence>
<dbReference type="OrthoDB" id="10257471at2759"/>
<evidence type="ECO:0000256" key="4">
    <source>
        <dbReference type="ARBA" id="ARBA00020540"/>
    </source>
</evidence>
<dbReference type="InterPro" id="IPR045808">
    <property type="entry name" value="Hr_FBXL5"/>
</dbReference>
<keyword evidence="13" id="KW-0539">Nucleus</keyword>
<dbReference type="GO" id="GO:0005634">
    <property type="term" value="C:nucleus"/>
    <property type="evidence" value="ECO:0007669"/>
    <property type="project" value="UniProtKB-SubCell"/>
</dbReference>
<dbReference type="PANTHER" id="PTHR13382">
    <property type="entry name" value="MITOCHONDRIAL ATP SYNTHASE COUPLING FACTOR B"/>
    <property type="match status" value="1"/>
</dbReference>